<dbReference type="PROSITE" id="PS50878">
    <property type="entry name" value="RT_POL"/>
    <property type="match status" value="1"/>
</dbReference>
<dbReference type="EC" id="2.7.7.49" evidence="1"/>
<dbReference type="SUPFAM" id="SSF56672">
    <property type="entry name" value="DNA/RNA polymerases"/>
    <property type="match status" value="1"/>
</dbReference>
<accession>A0A1V9G2H3</accession>
<dbReference type="PRINTS" id="PR00866">
    <property type="entry name" value="RNADNAPOLMS"/>
</dbReference>
<evidence type="ECO:0000256" key="4">
    <source>
        <dbReference type="ARBA" id="ARBA00022723"/>
    </source>
</evidence>
<keyword evidence="2" id="KW-0808">Transferase</keyword>
<dbReference type="InterPro" id="IPR000123">
    <property type="entry name" value="Reverse_transcriptase_msDNA"/>
</dbReference>
<keyword evidence="7" id="KW-0051">Antiviral defense</keyword>
<evidence type="ECO:0000256" key="2">
    <source>
        <dbReference type="ARBA" id="ARBA00022679"/>
    </source>
</evidence>
<keyword evidence="6" id="KW-0695">RNA-directed DNA polymerase</keyword>
<dbReference type="GO" id="GO:0051607">
    <property type="term" value="P:defense response to virus"/>
    <property type="evidence" value="ECO:0007669"/>
    <property type="project" value="UniProtKB-KW"/>
</dbReference>
<proteinExistence type="inferred from homology"/>
<dbReference type="PANTHER" id="PTHR34047">
    <property type="entry name" value="NUCLEAR INTRON MATURASE 1, MITOCHONDRIAL-RELATED"/>
    <property type="match status" value="1"/>
</dbReference>
<dbReference type="PANTHER" id="PTHR34047:SF7">
    <property type="entry name" value="RNA-DIRECTED DNA POLYMERASE"/>
    <property type="match status" value="1"/>
</dbReference>
<evidence type="ECO:0000259" key="10">
    <source>
        <dbReference type="PROSITE" id="PS50878"/>
    </source>
</evidence>
<dbReference type="CDD" id="cd03487">
    <property type="entry name" value="RT_Bac_retron_II"/>
    <property type="match status" value="1"/>
</dbReference>
<gene>
    <name evidence="11" type="ORF">A3860_18615</name>
</gene>
<organism evidence="11 12">
    <name type="scientific">Niastella vici</name>
    <dbReference type="NCBI Taxonomy" id="1703345"/>
    <lineage>
        <taxon>Bacteria</taxon>
        <taxon>Pseudomonadati</taxon>
        <taxon>Bacteroidota</taxon>
        <taxon>Chitinophagia</taxon>
        <taxon>Chitinophagales</taxon>
        <taxon>Chitinophagaceae</taxon>
        <taxon>Niastella</taxon>
    </lineage>
</organism>
<name>A0A1V9G2H3_9BACT</name>
<evidence type="ECO:0000256" key="7">
    <source>
        <dbReference type="ARBA" id="ARBA00023118"/>
    </source>
</evidence>
<evidence type="ECO:0000256" key="1">
    <source>
        <dbReference type="ARBA" id="ARBA00012493"/>
    </source>
</evidence>
<comment type="catalytic activity">
    <reaction evidence="9">
        <text>DNA(n) + a 2'-deoxyribonucleoside 5'-triphosphate = DNA(n+1) + diphosphate</text>
        <dbReference type="Rhea" id="RHEA:22508"/>
        <dbReference type="Rhea" id="RHEA-COMP:17339"/>
        <dbReference type="Rhea" id="RHEA-COMP:17340"/>
        <dbReference type="ChEBI" id="CHEBI:33019"/>
        <dbReference type="ChEBI" id="CHEBI:61560"/>
        <dbReference type="ChEBI" id="CHEBI:173112"/>
        <dbReference type="EC" id="2.7.7.49"/>
    </reaction>
</comment>
<dbReference type="STRING" id="1703345.A3860_18615"/>
<evidence type="ECO:0000313" key="11">
    <source>
        <dbReference type="EMBL" id="OQP64772.1"/>
    </source>
</evidence>
<evidence type="ECO:0000256" key="9">
    <source>
        <dbReference type="ARBA" id="ARBA00048173"/>
    </source>
</evidence>
<dbReference type="AlphaFoldDB" id="A0A1V9G2H3"/>
<reference evidence="11 12" key="1">
    <citation type="submission" date="2016-03" db="EMBL/GenBank/DDBJ databases">
        <title>Niastella vici sp. nov., isolated from farmland soil.</title>
        <authorList>
            <person name="Chen L."/>
            <person name="Wang D."/>
            <person name="Yang S."/>
            <person name="Wang G."/>
        </authorList>
    </citation>
    <scope>NUCLEOTIDE SEQUENCE [LARGE SCALE GENOMIC DNA]</scope>
    <source>
        <strain evidence="11 12">DJ57</strain>
    </source>
</reference>
<dbReference type="Proteomes" id="UP000192796">
    <property type="component" value="Unassembled WGS sequence"/>
</dbReference>
<evidence type="ECO:0000256" key="8">
    <source>
        <dbReference type="ARBA" id="ARBA00034120"/>
    </source>
</evidence>
<dbReference type="InterPro" id="IPR000477">
    <property type="entry name" value="RT_dom"/>
</dbReference>
<comment type="similarity">
    <text evidence="8">Belongs to the bacterial reverse transcriptase family.</text>
</comment>
<keyword evidence="4" id="KW-0479">Metal-binding</keyword>
<feature type="domain" description="Reverse transcriptase" evidence="10">
    <location>
        <begin position="1"/>
        <end position="233"/>
    </location>
</feature>
<dbReference type="Pfam" id="PF00078">
    <property type="entry name" value="RVT_1"/>
    <property type="match status" value="1"/>
</dbReference>
<dbReference type="GO" id="GO:0046872">
    <property type="term" value="F:metal ion binding"/>
    <property type="evidence" value="ECO:0007669"/>
    <property type="project" value="UniProtKB-KW"/>
</dbReference>
<dbReference type="EMBL" id="LVYD01000041">
    <property type="protein sequence ID" value="OQP64772.1"/>
    <property type="molecule type" value="Genomic_DNA"/>
</dbReference>
<evidence type="ECO:0000256" key="5">
    <source>
        <dbReference type="ARBA" id="ARBA00022842"/>
    </source>
</evidence>
<protein>
    <recommendedName>
        <fullName evidence="1">RNA-directed DNA polymerase</fullName>
        <ecNumber evidence="1">2.7.7.49</ecNumber>
    </recommendedName>
</protein>
<keyword evidence="3" id="KW-0548">Nucleotidyltransferase</keyword>
<dbReference type="GO" id="GO:0003723">
    <property type="term" value="F:RNA binding"/>
    <property type="evidence" value="ECO:0007669"/>
    <property type="project" value="InterPro"/>
</dbReference>
<sequence>MKIESLSHLEGVLGYKTPEMYEILERGEKNHYHFKWEKGIVKGEMVYRQFSPSKKNLRDLQNRMQTRIFQKIALPAHVQGCVTGRGNITNAKLHQGNLYKFHTDLKSYFDFVSNKKVYDALRQLGFSQKVSHLLTRLTTYKGHLPQGPPTSPFLANIAGLEMDEAILTLCREHGITYSRYVDDLCFSSQSDFKAGVPTIIEIIEAHGFFIGYKKTKYKLGRLEITGADIGQNLLRPTKKQLAKYWAPETADYTRKGLDIYFAGLRKK</sequence>
<keyword evidence="5" id="KW-0460">Magnesium</keyword>
<evidence type="ECO:0000313" key="12">
    <source>
        <dbReference type="Proteomes" id="UP000192796"/>
    </source>
</evidence>
<dbReference type="GO" id="GO:0003964">
    <property type="term" value="F:RNA-directed DNA polymerase activity"/>
    <property type="evidence" value="ECO:0007669"/>
    <property type="project" value="UniProtKB-KW"/>
</dbReference>
<dbReference type="InterPro" id="IPR043502">
    <property type="entry name" value="DNA/RNA_pol_sf"/>
</dbReference>
<dbReference type="InterPro" id="IPR051083">
    <property type="entry name" value="GrpII_Intron_Splice-Mob/Def"/>
</dbReference>
<keyword evidence="12" id="KW-1185">Reference proteome</keyword>
<comment type="caution">
    <text evidence="11">The sequence shown here is derived from an EMBL/GenBank/DDBJ whole genome shotgun (WGS) entry which is preliminary data.</text>
</comment>
<evidence type="ECO:0000256" key="6">
    <source>
        <dbReference type="ARBA" id="ARBA00022918"/>
    </source>
</evidence>
<evidence type="ECO:0000256" key="3">
    <source>
        <dbReference type="ARBA" id="ARBA00022695"/>
    </source>
</evidence>